<protein>
    <submittedName>
        <fullName evidence="2">Uncharacterized protein</fullName>
    </submittedName>
</protein>
<evidence type="ECO:0000313" key="3">
    <source>
        <dbReference type="Proteomes" id="UP000245926"/>
    </source>
</evidence>
<keyword evidence="1" id="KW-0472">Membrane</keyword>
<dbReference type="Proteomes" id="UP000245926">
    <property type="component" value="Chromosome"/>
</dbReference>
<dbReference type="EMBL" id="CP029550">
    <property type="protein sequence ID" value="AWN42052.1"/>
    <property type="molecule type" value="Genomic_DNA"/>
</dbReference>
<reference evidence="3" key="1">
    <citation type="submission" date="2018-05" db="EMBL/GenBank/DDBJ databases">
        <title>Complete Genome Sequence of Methylobacterium sp. 17SD2-17.</title>
        <authorList>
            <person name="Srinivasan S."/>
        </authorList>
    </citation>
    <scope>NUCLEOTIDE SEQUENCE [LARGE SCALE GENOMIC DNA]</scope>
    <source>
        <strain evidence="3">17SD2-17</strain>
    </source>
</reference>
<feature type="transmembrane region" description="Helical" evidence="1">
    <location>
        <begin position="45"/>
        <end position="63"/>
    </location>
</feature>
<evidence type="ECO:0000256" key="1">
    <source>
        <dbReference type="SAM" id="Phobius"/>
    </source>
</evidence>
<keyword evidence="1" id="KW-0812">Transmembrane</keyword>
<organism evidence="2 3">
    <name type="scientific">Methylobacterium durans</name>
    <dbReference type="NCBI Taxonomy" id="2202825"/>
    <lineage>
        <taxon>Bacteria</taxon>
        <taxon>Pseudomonadati</taxon>
        <taxon>Pseudomonadota</taxon>
        <taxon>Alphaproteobacteria</taxon>
        <taxon>Hyphomicrobiales</taxon>
        <taxon>Methylobacteriaceae</taxon>
        <taxon>Methylobacterium</taxon>
    </lineage>
</organism>
<dbReference type="RefSeq" id="WP_109891580.1">
    <property type="nucleotide sequence ID" value="NZ_CP029550.1"/>
</dbReference>
<dbReference type="KEGG" id="mets:DK389_18060"/>
<sequence length="66" mass="7026">MMVDPAGMTWRTPLRLAIRFGLPIVGIVIVGRAIVASIGGAIERGHFALGILLITLGFASRIVRGR</sequence>
<gene>
    <name evidence="2" type="ORF">DK389_18060</name>
</gene>
<feature type="transmembrane region" description="Helical" evidence="1">
    <location>
        <begin position="20"/>
        <end position="39"/>
    </location>
</feature>
<name>A0A2U8W9Q2_9HYPH</name>
<accession>A0A2U8W9Q2</accession>
<keyword evidence="3" id="KW-1185">Reference proteome</keyword>
<proteinExistence type="predicted"/>
<dbReference type="AlphaFoldDB" id="A0A2U8W9Q2"/>
<keyword evidence="1" id="KW-1133">Transmembrane helix</keyword>
<evidence type="ECO:0000313" key="2">
    <source>
        <dbReference type="EMBL" id="AWN42052.1"/>
    </source>
</evidence>